<reference evidence="4 5" key="1">
    <citation type="submission" date="2018-08" db="EMBL/GenBank/DDBJ databases">
        <title>Comamonas testosteroni strain SWCO2.</title>
        <authorList>
            <person name="Jiang N."/>
            <person name="Zhang X.Z."/>
        </authorList>
    </citation>
    <scope>NUCLEOTIDE SEQUENCE [LARGE SCALE GENOMIC DNA]</scope>
    <source>
        <strain evidence="4 5">SWCO2</strain>
    </source>
</reference>
<dbReference type="InterPro" id="IPR050261">
    <property type="entry name" value="FrsA_esterase"/>
</dbReference>
<comment type="caution">
    <text evidence="4">The sequence shown here is derived from an EMBL/GenBank/DDBJ whole genome shotgun (WGS) entry which is preliminary data.</text>
</comment>
<evidence type="ECO:0000256" key="1">
    <source>
        <dbReference type="ARBA" id="ARBA00022801"/>
    </source>
</evidence>
<dbReference type="InterPro" id="IPR002925">
    <property type="entry name" value="Dienelactn_hydro"/>
</dbReference>
<proteinExistence type="predicted"/>
<keyword evidence="5" id="KW-1185">Reference proteome</keyword>
<organism evidence="4 5">
    <name type="scientific">Comamonas testosteroni</name>
    <name type="common">Pseudomonas testosteroni</name>
    <dbReference type="NCBI Taxonomy" id="285"/>
    <lineage>
        <taxon>Bacteria</taxon>
        <taxon>Pseudomonadati</taxon>
        <taxon>Pseudomonadota</taxon>
        <taxon>Betaproteobacteria</taxon>
        <taxon>Burkholderiales</taxon>
        <taxon>Comamonadaceae</taxon>
        <taxon>Comamonas</taxon>
    </lineage>
</organism>
<evidence type="ECO:0000313" key="5">
    <source>
        <dbReference type="Proteomes" id="UP000261948"/>
    </source>
</evidence>
<dbReference type="InterPro" id="IPR029058">
    <property type="entry name" value="AB_hydrolase_fold"/>
</dbReference>
<evidence type="ECO:0000256" key="2">
    <source>
        <dbReference type="SAM" id="SignalP"/>
    </source>
</evidence>
<name>A0A373F7Z4_COMTE</name>
<dbReference type="PANTHER" id="PTHR22946">
    <property type="entry name" value="DIENELACTONE HYDROLASE DOMAIN-CONTAINING PROTEIN-RELATED"/>
    <property type="match status" value="1"/>
</dbReference>
<feature type="chain" id="PRO_5016803054" evidence="2">
    <location>
        <begin position="42"/>
        <end position="360"/>
    </location>
</feature>
<dbReference type="AlphaFoldDB" id="A0A373F7Z4"/>
<dbReference type="EMBL" id="QURR01000038">
    <property type="protein sequence ID" value="RGE40281.1"/>
    <property type="molecule type" value="Genomic_DNA"/>
</dbReference>
<keyword evidence="2" id="KW-0732">Signal</keyword>
<evidence type="ECO:0000259" key="3">
    <source>
        <dbReference type="Pfam" id="PF01738"/>
    </source>
</evidence>
<feature type="signal peptide" evidence="2">
    <location>
        <begin position="1"/>
        <end position="41"/>
    </location>
</feature>
<feature type="domain" description="Dienelactone hydrolase" evidence="3">
    <location>
        <begin position="84"/>
        <end position="279"/>
    </location>
</feature>
<dbReference type="Gene3D" id="3.40.50.1820">
    <property type="entry name" value="alpha/beta hydrolase"/>
    <property type="match status" value="1"/>
</dbReference>
<gene>
    <name evidence="4" type="ORF">DZC30_20570</name>
</gene>
<accession>A0A373F7Z4</accession>
<dbReference type="PANTHER" id="PTHR22946:SF9">
    <property type="entry name" value="POLYKETIDE TRANSFERASE AF380"/>
    <property type="match status" value="1"/>
</dbReference>
<dbReference type="OrthoDB" id="1412847at2"/>
<dbReference type="Pfam" id="PF01738">
    <property type="entry name" value="DLH"/>
    <property type="match status" value="1"/>
</dbReference>
<dbReference type="SUPFAM" id="SSF53474">
    <property type="entry name" value="alpha/beta-Hydrolases"/>
    <property type="match status" value="1"/>
</dbReference>
<dbReference type="Proteomes" id="UP000261948">
    <property type="component" value="Unassembled WGS sequence"/>
</dbReference>
<dbReference type="GO" id="GO:0052689">
    <property type="term" value="F:carboxylic ester hydrolase activity"/>
    <property type="evidence" value="ECO:0007669"/>
    <property type="project" value="UniProtKB-ARBA"/>
</dbReference>
<sequence length="360" mass="40026">MLKIAKPTTRSPRTYLRTRAIGIRRLAALACAATFSSGAHATPLDDLSGGQTGRIEFNSKTPDHRWVLIRGRLGADTPIFGDLLMPANAQGKVPAVVFSHGSEGVSSLYFDVWAKALNAAGYAVFVVDSFKPRNEERVTGATKQLTWNTTANLADALYALKLLATHPQIDSQRIYHMGWSRGGQAVLDAAWPTYQQHVVPVTVKWAGSIAVYPGCNMRYRVDQHSKLPSPLLMLLGEKDDMTLPKPCMELADELAANRNPVTYKVYAGATHVFDRLHQKWAQYREGNYNKCSMDVRMPYGANDRSWGPAHDKYSGKTFTDVNDWNGFIKTCQQASFINIESNDKAREQAIKDVLEFLSAR</sequence>
<protein>
    <submittedName>
        <fullName evidence="4">Dienelactone hydrolase</fullName>
    </submittedName>
</protein>
<keyword evidence="1 4" id="KW-0378">Hydrolase</keyword>
<evidence type="ECO:0000313" key="4">
    <source>
        <dbReference type="EMBL" id="RGE40281.1"/>
    </source>
</evidence>